<dbReference type="Gene3D" id="1.10.10.10">
    <property type="entry name" value="Winged helix-like DNA-binding domain superfamily/Winged helix DNA-binding domain"/>
    <property type="match status" value="1"/>
</dbReference>
<evidence type="ECO:0000313" key="6">
    <source>
        <dbReference type="Proteomes" id="UP000026249"/>
    </source>
</evidence>
<name>A0A037ZQA6_9RHOB</name>
<evidence type="ECO:0000256" key="2">
    <source>
        <dbReference type="ARBA" id="ARBA00023125"/>
    </source>
</evidence>
<dbReference type="SMART" id="SM00895">
    <property type="entry name" value="FCD"/>
    <property type="match status" value="1"/>
</dbReference>
<dbReference type="InterPro" id="IPR000524">
    <property type="entry name" value="Tscrpt_reg_HTH_GntR"/>
</dbReference>
<feature type="domain" description="HTH gntR-type" evidence="4">
    <location>
        <begin position="1"/>
        <end position="67"/>
    </location>
</feature>
<keyword evidence="6" id="KW-1185">Reference proteome</keyword>
<dbReference type="InterPro" id="IPR011711">
    <property type="entry name" value="GntR_C"/>
</dbReference>
<dbReference type="SUPFAM" id="SSF46785">
    <property type="entry name" value="Winged helix' DNA-binding domain"/>
    <property type="match status" value="1"/>
</dbReference>
<dbReference type="PROSITE" id="PS50949">
    <property type="entry name" value="HTH_GNTR"/>
    <property type="match status" value="1"/>
</dbReference>
<comment type="caution">
    <text evidence="5">The sequence shown here is derived from an EMBL/GenBank/DDBJ whole genome shotgun (WGS) entry which is preliminary data.</text>
</comment>
<keyword evidence="2" id="KW-0238">DNA-binding</keyword>
<dbReference type="SUPFAM" id="SSF48008">
    <property type="entry name" value="GntR ligand-binding domain-like"/>
    <property type="match status" value="1"/>
</dbReference>
<evidence type="ECO:0000256" key="3">
    <source>
        <dbReference type="ARBA" id="ARBA00023163"/>
    </source>
</evidence>
<dbReference type="STRING" id="1454373.ACMU_00590"/>
<evidence type="ECO:0000313" key="5">
    <source>
        <dbReference type="EMBL" id="KAJ57022.1"/>
    </source>
</evidence>
<reference evidence="5 6" key="1">
    <citation type="submission" date="2014-03" db="EMBL/GenBank/DDBJ databases">
        <title>Draft Genome Sequence of Actibacterium mucosum KCTC 23349, a Marine Alphaproteobacterium with Complex Ionic Requirements Isolated from Mediterranean Seawater at Malvarrosa Beach, Valencia, Spain.</title>
        <authorList>
            <person name="Arahal D.R."/>
            <person name="Shao Z."/>
            <person name="Lai Q."/>
            <person name="Pujalte M.J."/>
        </authorList>
    </citation>
    <scope>NUCLEOTIDE SEQUENCE [LARGE SCALE GENOMIC DNA]</scope>
    <source>
        <strain evidence="5 6">KCTC 23349</strain>
    </source>
</reference>
<keyword evidence="1" id="KW-0805">Transcription regulation</keyword>
<dbReference type="InterPro" id="IPR008920">
    <property type="entry name" value="TF_FadR/GntR_C"/>
</dbReference>
<organism evidence="5 6">
    <name type="scientific">Actibacterium mucosum KCTC 23349</name>
    <dbReference type="NCBI Taxonomy" id="1454373"/>
    <lineage>
        <taxon>Bacteria</taxon>
        <taxon>Pseudomonadati</taxon>
        <taxon>Pseudomonadota</taxon>
        <taxon>Alphaproteobacteria</taxon>
        <taxon>Rhodobacterales</taxon>
        <taxon>Roseobacteraceae</taxon>
        <taxon>Actibacterium</taxon>
    </lineage>
</organism>
<evidence type="ECO:0000259" key="4">
    <source>
        <dbReference type="PROSITE" id="PS50949"/>
    </source>
</evidence>
<evidence type="ECO:0000256" key="1">
    <source>
        <dbReference type="ARBA" id="ARBA00023015"/>
    </source>
</evidence>
<dbReference type="PRINTS" id="PR00035">
    <property type="entry name" value="HTHGNTR"/>
</dbReference>
<dbReference type="EMBL" id="JFKE01000001">
    <property type="protein sequence ID" value="KAJ57022.1"/>
    <property type="molecule type" value="Genomic_DNA"/>
</dbReference>
<dbReference type="CDD" id="cd07377">
    <property type="entry name" value="WHTH_GntR"/>
    <property type="match status" value="1"/>
</dbReference>
<dbReference type="GO" id="GO:0003677">
    <property type="term" value="F:DNA binding"/>
    <property type="evidence" value="ECO:0007669"/>
    <property type="project" value="UniProtKB-KW"/>
</dbReference>
<dbReference type="Pfam" id="PF00392">
    <property type="entry name" value="GntR"/>
    <property type="match status" value="1"/>
</dbReference>
<dbReference type="PANTHER" id="PTHR43537:SF5">
    <property type="entry name" value="UXU OPERON TRANSCRIPTIONAL REGULATOR"/>
    <property type="match status" value="1"/>
</dbReference>
<dbReference type="InterPro" id="IPR036390">
    <property type="entry name" value="WH_DNA-bd_sf"/>
</dbReference>
<accession>A0A037ZQA6</accession>
<dbReference type="Gene3D" id="1.20.120.530">
    <property type="entry name" value="GntR ligand-binding domain-like"/>
    <property type="match status" value="1"/>
</dbReference>
<keyword evidence="3" id="KW-0804">Transcription</keyword>
<dbReference type="Proteomes" id="UP000026249">
    <property type="component" value="Unassembled WGS sequence"/>
</dbReference>
<dbReference type="GO" id="GO:0003700">
    <property type="term" value="F:DNA-binding transcription factor activity"/>
    <property type="evidence" value="ECO:0007669"/>
    <property type="project" value="InterPro"/>
</dbReference>
<dbReference type="PANTHER" id="PTHR43537">
    <property type="entry name" value="TRANSCRIPTIONAL REGULATOR, GNTR FAMILY"/>
    <property type="match status" value="1"/>
</dbReference>
<dbReference type="InterPro" id="IPR036388">
    <property type="entry name" value="WH-like_DNA-bd_sf"/>
</dbReference>
<protein>
    <recommendedName>
        <fullName evidence="4">HTH gntR-type domain-containing protein</fullName>
    </recommendedName>
</protein>
<proteinExistence type="predicted"/>
<dbReference type="Pfam" id="PF07729">
    <property type="entry name" value="FCD"/>
    <property type="match status" value="1"/>
</dbReference>
<dbReference type="AlphaFoldDB" id="A0A037ZQA6"/>
<sequence length="224" mass="24454">MPDLIASEIMSQILGGELKPGDVLPTEAALAESFGVSRNVVREAIARLRSDGLIETKQGRGATVRPPSERETFRVDLSALEETTSLADLFELRGILEIEAAGLAAQRRTEEDLTRLQAAIDNMAGQQEFDEKRLEADAEFHRAMGTATKNAFLATIVDYLSSRLKETTRATNRIYRDGDLIAVTIGEHEKILAAVKAQDAQAVREAMQGHIRGAAKRLGVDLPD</sequence>
<dbReference type="SMART" id="SM00345">
    <property type="entry name" value="HTH_GNTR"/>
    <property type="match status" value="1"/>
</dbReference>
<gene>
    <name evidence="5" type="ORF">ACMU_00590</name>
</gene>